<evidence type="ECO:0000313" key="2">
    <source>
        <dbReference type="Proteomes" id="UP000749559"/>
    </source>
</evidence>
<reference evidence="1" key="1">
    <citation type="submission" date="2022-03" db="EMBL/GenBank/DDBJ databases">
        <authorList>
            <person name="Martin C."/>
        </authorList>
    </citation>
    <scope>NUCLEOTIDE SEQUENCE</scope>
</reference>
<dbReference type="Proteomes" id="UP000749559">
    <property type="component" value="Unassembled WGS sequence"/>
</dbReference>
<comment type="caution">
    <text evidence="1">The sequence shown here is derived from an EMBL/GenBank/DDBJ whole genome shotgun (WGS) entry which is preliminary data.</text>
</comment>
<organism evidence="1 2">
    <name type="scientific">Owenia fusiformis</name>
    <name type="common">Polychaete worm</name>
    <dbReference type="NCBI Taxonomy" id="6347"/>
    <lineage>
        <taxon>Eukaryota</taxon>
        <taxon>Metazoa</taxon>
        <taxon>Spiralia</taxon>
        <taxon>Lophotrochozoa</taxon>
        <taxon>Annelida</taxon>
        <taxon>Polychaeta</taxon>
        <taxon>Sedentaria</taxon>
        <taxon>Canalipalpata</taxon>
        <taxon>Sabellida</taxon>
        <taxon>Oweniida</taxon>
        <taxon>Oweniidae</taxon>
        <taxon>Owenia</taxon>
    </lineage>
</organism>
<accession>A0A8J1UTQ9</accession>
<dbReference type="EMBL" id="CAIIXF020000003">
    <property type="protein sequence ID" value="CAH1778523.1"/>
    <property type="molecule type" value="Genomic_DNA"/>
</dbReference>
<name>A0A8J1UTQ9_OWEFU</name>
<protein>
    <submittedName>
        <fullName evidence="1">Uncharacterized protein</fullName>
    </submittedName>
</protein>
<proteinExistence type="predicted"/>
<evidence type="ECO:0000313" key="1">
    <source>
        <dbReference type="EMBL" id="CAH1778523.1"/>
    </source>
</evidence>
<feature type="non-terminal residue" evidence="1">
    <location>
        <position position="162"/>
    </location>
</feature>
<sequence>MPLFEEWLKTPPGAQHTGYNTQRTKRDVSFVLEQIAQGEDNFDPLDFDQINNNFIKPALDWTVGNIKQPNTIKANLNRLQHYYIFLLLSMKTIKHSEFLICVKQNRIWCNSMKNLAKKNHLNKHSDIHEELITPKHIKAFMFSDYVKETKTYFLKKTRYYSQ</sequence>
<dbReference type="AlphaFoldDB" id="A0A8J1UTQ9"/>
<gene>
    <name evidence="1" type="ORF">OFUS_LOCUS5431</name>
</gene>
<keyword evidence="2" id="KW-1185">Reference proteome</keyword>